<dbReference type="Gene3D" id="3.40.1110.10">
    <property type="entry name" value="Calcium-transporting ATPase, cytoplasmic domain N"/>
    <property type="match status" value="1"/>
</dbReference>
<evidence type="ECO:0000256" key="4">
    <source>
        <dbReference type="ARBA" id="ARBA00022989"/>
    </source>
</evidence>
<keyword evidence="2 6" id="KW-0812">Transmembrane</keyword>
<evidence type="ECO:0000313" key="9">
    <source>
        <dbReference type="Proteomes" id="UP000315389"/>
    </source>
</evidence>
<dbReference type="Gene3D" id="3.40.50.1000">
    <property type="entry name" value="HAD superfamily/HAD-like"/>
    <property type="match status" value="1"/>
</dbReference>
<dbReference type="Pfam" id="PF00702">
    <property type="entry name" value="Hydrolase"/>
    <property type="match status" value="1"/>
</dbReference>
<protein>
    <submittedName>
        <fullName evidence="8">Cation-transporting ATPase E</fullName>
    </submittedName>
</protein>
<evidence type="ECO:0000256" key="1">
    <source>
        <dbReference type="ARBA" id="ARBA00004651"/>
    </source>
</evidence>
<dbReference type="Gene3D" id="2.70.150.10">
    <property type="entry name" value="Calcium-transporting ATPase, cytoplasmic transduction domain A"/>
    <property type="match status" value="1"/>
</dbReference>
<dbReference type="GO" id="GO:0016887">
    <property type="term" value="F:ATP hydrolysis activity"/>
    <property type="evidence" value="ECO:0007669"/>
    <property type="project" value="InterPro"/>
</dbReference>
<dbReference type="EMBL" id="VFOS01000001">
    <property type="protein sequence ID" value="TQL64539.1"/>
    <property type="molecule type" value="Genomic_DNA"/>
</dbReference>
<dbReference type="Proteomes" id="UP000315389">
    <property type="component" value="Unassembled WGS sequence"/>
</dbReference>
<dbReference type="PRINTS" id="PR00119">
    <property type="entry name" value="CATATPASE"/>
</dbReference>
<dbReference type="Gene3D" id="1.20.1110.10">
    <property type="entry name" value="Calcium-transporting ATPase, transmembrane domain"/>
    <property type="match status" value="1"/>
</dbReference>
<comment type="subcellular location">
    <subcellularLocation>
        <location evidence="1">Cell membrane</location>
        <topology evidence="1">Multi-pass membrane protein</topology>
    </subcellularLocation>
</comment>
<dbReference type="InterPro" id="IPR023299">
    <property type="entry name" value="ATPase_P-typ_cyto_dom_N"/>
</dbReference>
<dbReference type="SUPFAM" id="SSF56784">
    <property type="entry name" value="HAD-like"/>
    <property type="match status" value="1"/>
</dbReference>
<keyword evidence="4 6" id="KW-1133">Transmembrane helix</keyword>
<dbReference type="PROSITE" id="PS00154">
    <property type="entry name" value="ATPASE_E1_E2"/>
    <property type="match status" value="1"/>
</dbReference>
<dbReference type="SUPFAM" id="SSF81653">
    <property type="entry name" value="Calcium ATPase, transduction domain A"/>
    <property type="match status" value="1"/>
</dbReference>
<keyword evidence="9" id="KW-1185">Reference proteome</keyword>
<dbReference type="SFLD" id="SFLDG00002">
    <property type="entry name" value="C1.7:_P-type_atpase_like"/>
    <property type="match status" value="1"/>
</dbReference>
<proteinExistence type="predicted"/>
<dbReference type="SFLD" id="SFLDF00027">
    <property type="entry name" value="p-type_atpase"/>
    <property type="match status" value="1"/>
</dbReference>
<feature type="transmembrane region" description="Helical" evidence="6">
    <location>
        <begin position="217"/>
        <end position="235"/>
    </location>
</feature>
<dbReference type="InterPro" id="IPR023298">
    <property type="entry name" value="ATPase_P-typ_TM_dom_sf"/>
</dbReference>
<accession>A0A542ZW67</accession>
<dbReference type="InterPro" id="IPR008250">
    <property type="entry name" value="ATPase_P-typ_transduc_dom_A_sf"/>
</dbReference>
<dbReference type="InterPro" id="IPR018303">
    <property type="entry name" value="ATPase_P-typ_P_site"/>
</dbReference>
<feature type="transmembrane region" description="Helical" evidence="6">
    <location>
        <begin position="46"/>
        <end position="64"/>
    </location>
</feature>
<dbReference type="InterPro" id="IPR023214">
    <property type="entry name" value="HAD_sf"/>
</dbReference>
<feature type="transmembrane region" description="Helical" evidence="6">
    <location>
        <begin position="732"/>
        <end position="752"/>
    </location>
</feature>
<dbReference type="GO" id="GO:0005524">
    <property type="term" value="F:ATP binding"/>
    <property type="evidence" value="ECO:0007669"/>
    <property type="project" value="InterPro"/>
</dbReference>
<evidence type="ECO:0000256" key="3">
    <source>
        <dbReference type="ARBA" id="ARBA00022967"/>
    </source>
</evidence>
<keyword evidence="3" id="KW-1278">Translocase</keyword>
<dbReference type="InterPro" id="IPR001757">
    <property type="entry name" value="P_typ_ATPase"/>
</dbReference>
<feature type="transmembrane region" description="Helical" evidence="6">
    <location>
        <begin position="764"/>
        <end position="783"/>
    </location>
</feature>
<name>A0A542ZW67_RARFA</name>
<dbReference type="SUPFAM" id="SSF81665">
    <property type="entry name" value="Calcium ATPase, transmembrane domain M"/>
    <property type="match status" value="1"/>
</dbReference>
<dbReference type="NCBIfam" id="TIGR01494">
    <property type="entry name" value="ATPase_P-type"/>
    <property type="match status" value="2"/>
</dbReference>
<feature type="transmembrane region" description="Helical" evidence="6">
    <location>
        <begin position="613"/>
        <end position="634"/>
    </location>
</feature>
<feature type="transmembrane region" description="Helical" evidence="6">
    <location>
        <begin position="670"/>
        <end position="690"/>
    </location>
</feature>
<dbReference type="Pfam" id="PF00122">
    <property type="entry name" value="E1-E2_ATPase"/>
    <property type="match status" value="1"/>
</dbReference>
<dbReference type="PRINTS" id="PR00120">
    <property type="entry name" value="HATPASE"/>
</dbReference>
<feature type="domain" description="P-type ATPase A" evidence="7">
    <location>
        <begin position="100"/>
        <end position="199"/>
    </location>
</feature>
<dbReference type="InterPro" id="IPR044492">
    <property type="entry name" value="P_typ_ATPase_HD_dom"/>
</dbReference>
<evidence type="ECO:0000256" key="5">
    <source>
        <dbReference type="ARBA" id="ARBA00023136"/>
    </source>
</evidence>
<dbReference type="PANTHER" id="PTHR42861">
    <property type="entry name" value="CALCIUM-TRANSPORTING ATPASE"/>
    <property type="match status" value="1"/>
</dbReference>
<dbReference type="AlphaFoldDB" id="A0A542ZW67"/>
<dbReference type="RefSeq" id="WP_142119555.1">
    <property type="nucleotide sequence ID" value="NZ_BAAASV010000007.1"/>
</dbReference>
<dbReference type="InterPro" id="IPR059000">
    <property type="entry name" value="ATPase_P-type_domA"/>
</dbReference>
<evidence type="ECO:0000259" key="7">
    <source>
        <dbReference type="Pfam" id="PF00122"/>
    </source>
</evidence>
<gene>
    <name evidence="8" type="ORF">FB461_1045</name>
</gene>
<evidence type="ECO:0000256" key="6">
    <source>
        <dbReference type="SAM" id="Phobius"/>
    </source>
</evidence>
<reference evidence="8 9" key="1">
    <citation type="submission" date="2019-06" db="EMBL/GenBank/DDBJ databases">
        <title>Sequencing the genomes of 1000 actinobacteria strains.</title>
        <authorList>
            <person name="Klenk H.-P."/>
        </authorList>
    </citation>
    <scope>NUCLEOTIDE SEQUENCE [LARGE SCALE GENOMIC DNA]</scope>
    <source>
        <strain evidence="8 9">DSM 4813</strain>
    </source>
</reference>
<dbReference type="SFLD" id="SFLDS00003">
    <property type="entry name" value="Haloacid_Dehalogenase"/>
    <property type="match status" value="1"/>
</dbReference>
<feature type="transmembrane region" description="Helical" evidence="6">
    <location>
        <begin position="702"/>
        <end position="720"/>
    </location>
</feature>
<comment type="caution">
    <text evidence="8">The sequence shown here is derived from an EMBL/GenBank/DDBJ whole genome shotgun (WGS) entry which is preliminary data.</text>
</comment>
<sequence>MPKTNVLSHEDGLTSSEVAQRVAEGKVNAFDDSTSRSIGTILRANTFTLFNFILATALVAVLITGRWPDAVFGFVMLINIVIGVVTEIRAKRTLDSLAILSAPHAVVTRDGRQLNVGVHEVVLDDIVTVSTGDQVPADGECLTTVGLEVDESLLTGESKPVRKQVGDELLSGSAIVAGTATYRVNRVGADGYVNKLTTAAKKYSRARSELQEGINKILKVISIMLVPIAILLANSQLRATGGWSQAFVDDNWKDAIVAAVAGVVGMIPDGLVLLTSMNFALAAVLLARSKVLVQELPAVEVLARVDVLCLDKTGTITDGTIALSELIDLADEPGAAAALAALAHLGGGNATSDALAAGLPDVMPAHTTDAVPFSSSRKWSAVATPDSAWILGAPEILLAGREDEPARKAMEAVRTSASAGARVILLAACDTLPDPESPLPGDSRPVLVAVLGEHIREDALDTLAYFRRQEVGAKVISGDNPETVAAIATKVDLLGDGQQLTGFDARDLPEDLDELADVLEQNHVFGRVVPEQKRAIVRALQSRGHTVAMTGDGVNDSLALKDADLGIAMGNGAAAAKAVSRIVLLDGKFSRLPGVLGQGRRVMANMERVSTLFLTKSVYSFVLALTVVLLSWPYPFLPRHLTLASSLTIGIPAFLLALPPNNRRYVAGFLGRVLSFAIPIGVILGAGILTSYTLLGGNDDPAMARTATTAMLITAGLWIVGALARPLVHWKIAMLAVLAGAGILAFQIPFVREFFMMEPVNTEHWVMVAACAVGCWILIEAVYQWHQRYWRSATSQHGVE</sequence>
<dbReference type="InterPro" id="IPR036412">
    <property type="entry name" value="HAD-like_sf"/>
</dbReference>
<dbReference type="GO" id="GO:0005886">
    <property type="term" value="C:plasma membrane"/>
    <property type="evidence" value="ECO:0007669"/>
    <property type="project" value="UniProtKB-SubCell"/>
</dbReference>
<dbReference type="OrthoDB" id="9814270at2"/>
<feature type="transmembrane region" description="Helical" evidence="6">
    <location>
        <begin position="70"/>
        <end position="88"/>
    </location>
</feature>
<evidence type="ECO:0000313" key="8">
    <source>
        <dbReference type="EMBL" id="TQL64539.1"/>
    </source>
</evidence>
<evidence type="ECO:0000256" key="2">
    <source>
        <dbReference type="ARBA" id="ARBA00022692"/>
    </source>
</evidence>
<organism evidence="8 9">
    <name type="scientific">Rarobacter faecitabidus</name>
    <dbReference type="NCBI Taxonomy" id="13243"/>
    <lineage>
        <taxon>Bacteria</taxon>
        <taxon>Bacillati</taxon>
        <taxon>Actinomycetota</taxon>
        <taxon>Actinomycetes</taxon>
        <taxon>Micrococcales</taxon>
        <taxon>Rarobacteraceae</taxon>
        <taxon>Rarobacter</taxon>
    </lineage>
</organism>
<keyword evidence="5 6" id="KW-0472">Membrane</keyword>
<feature type="transmembrane region" description="Helical" evidence="6">
    <location>
        <begin position="255"/>
        <end position="286"/>
    </location>
</feature>
<feature type="transmembrane region" description="Helical" evidence="6">
    <location>
        <begin position="640"/>
        <end position="658"/>
    </location>
</feature>